<evidence type="ECO:0000256" key="1">
    <source>
        <dbReference type="ARBA" id="ARBA00001947"/>
    </source>
</evidence>
<comment type="cofactor">
    <cofactor evidence="1 7">
        <name>Zn(2+)</name>
        <dbReference type="ChEBI" id="CHEBI:29105"/>
    </cofactor>
</comment>
<dbReference type="CDD" id="cd08278">
    <property type="entry name" value="benzyl_alcohol_DH"/>
    <property type="match status" value="1"/>
</dbReference>
<name>A0A554RMC7_9ACTN</name>
<dbReference type="Gene3D" id="3.90.180.10">
    <property type="entry name" value="Medium-chain alcohol dehydrogenases, catalytic domain"/>
    <property type="match status" value="1"/>
</dbReference>
<dbReference type="SUPFAM" id="SSF51735">
    <property type="entry name" value="NAD(P)-binding Rossmann-fold domains"/>
    <property type="match status" value="1"/>
</dbReference>
<dbReference type="InterPro" id="IPR036291">
    <property type="entry name" value="NAD(P)-bd_dom_sf"/>
</dbReference>
<dbReference type="PANTHER" id="PTHR43880:SF12">
    <property type="entry name" value="ALCOHOL DEHYDROGENASE CLASS-3"/>
    <property type="match status" value="1"/>
</dbReference>
<evidence type="ECO:0000313" key="10">
    <source>
        <dbReference type="Proteomes" id="UP000316988"/>
    </source>
</evidence>
<sequence length="376" mass="39751">MITTHAAVAPAVGEAFRLEKVVLDAPRPDELRVRMVATGLCHTDLSVREGRTPLPLPAVLGHEGAGVVEEVGDGVEDVRPGDHVLLSFTSCGSCKPCRQQHPASCDEWAIRNLLSGRRPDGSSTVTWREEQISGSFFGQSSFAREVIAQRRSVVVVDQEAPLPTLAPLGCAIQTGVGTVTNVLRPDQGDTLVVFGAGAVGLAAVMGAALSDLERIVVVDRVAERLRLAMDLGATDVIDASAEDPREALFDLTGGRGSDHAIEATGNVGVLELAMSTLASAGSAAVVGAPPAGSVLPVDVKHLMRGRRLIGVTEGDSDPQAFIPKLIQMYRGGVLPVDRLITHYPFNEIERAVDDAVSGRAVKPVLLFDQNSREESR</sequence>
<evidence type="ECO:0000256" key="7">
    <source>
        <dbReference type="RuleBase" id="RU361277"/>
    </source>
</evidence>
<dbReference type="InterPro" id="IPR013149">
    <property type="entry name" value="ADH-like_C"/>
</dbReference>
<evidence type="ECO:0000259" key="8">
    <source>
        <dbReference type="SMART" id="SM00829"/>
    </source>
</evidence>
<dbReference type="InterPro" id="IPR002328">
    <property type="entry name" value="ADH_Zn_CS"/>
</dbReference>
<proteinExistence type="inferred from homology"/>
<dbReference type="SUPFAM" id="SSF50129">
    <property type="entry name" value="GroES-like"/>
    <property type="match status" value="1"/>
</dbReference>
<dbReference type="Gene3D" id="3.40.50.720">
    <property type="entry name" value="NAD(P)-binding Rossmann-like Domain"/>
    <property type="match status" value="1"/>
</dbReference>
<keyword evidence="4 7" id="KW-0862">Zinc</keyword>
<dbReference type="PROSITE" id="PS00059">
    <property type="entry name" value="ADH_ZINC"/>
    <property type="match status" value="1"/>
</dbReference>
<gene>
    <name evidence="9" type="ORF">FNM00_17115</name>
</gene>
<dbReference type="PANTHER" id="PTHR43880">
    <property type="entry name" value="ALCOHOL DEHYDROGENASE"/>
    <property type="match status" value="1"/>
</dbReference>
<accession>A0A554RMC7</accession>
<dbReference type="GO" id="GO:0005829">
    <property type="term" value="C:cytosol"/>
    <property type="evidence" value="ECO:0007669"/>
    <property type="project" value="TreeGrafter"/>
</dbReference>
<keyword evidence="5" id="KW-0560">Oxidoreductase</keyword>
<dbReference type="Pfam" id="PF00107">
    <property type="entry name" value="ADH_zinc_N"/>
    <property type="match status" value="1"/>
</dbReference>
<dbReference type="InterPro" id="IPR013154">
    <property type="entry name" value="ADH-like_N"/>
</dbReference>
<keyword evidence="3 7" id="KW-0479">Metal-binding</keyword>
<dbReference type="FunFam" id="3.40.50.720:FF:000003">
    <property type="entry name" value="S-(hydroxymethyl)glutathione dehydrogenase"/>
    <property type="match status" value="1"/>
</dbReference>
<reference evidence="9 10" key="1">
    <citation type="submission" date="2019-07" db="EMBL/GenBank/DDBJ databases">
        <authorList>
            <person name="Zhao L.H."/>
        </authorList>
    </citation>
    <scope>NUCLEOTIDE SEQUENCE [LARGE SCALE GENOMIC DNA]</scope>
    <source>
        <strain evidence="9 10">Co35</strain>
    </source>
</reference>
<evidence type="ECO:0000256" key="6">
    <source>
        <dbReference type="ARBA" id="ARBA00023027"/>
    </source>
</evidence>
<comment type="similarity">
    <text evidence="2 7">Belongs to the zinc-containing alcohol dehydrogenase family.</text>
</comment>
<keyword evidence="10" id="KW-1185">Reference proteome</keyword>
<keyword evidence="6" id="KW-0520">NAD</keyword>
<dbReference type="Proteomes" id="UP000316988">
    <property type="component" value="Unassembled WGS sequence"/>
</dbReference>
<evidence type="ECO:0000256" key="3">
    <source>
        <dbReference type="ARBA" id="ARBA00022723"/>
    </source>
</evidence>
<dbReference type="EMBL" id="VLNT01000024">
    <property type="protein sequence ID" value="TSD55283.1"/>
    <property type="molecule type" value="Genomic_DNA"/>
</dbReference>
<evidence type="ECO:0000313" key="9">
    <source>
        <dbReference type="EMBL" id="TSD55283.1"/>
    </source>
</evidence>
<dbReference type="OrthoDB" id="334894at2"/>
<dbReference type="AlphaFoldDB" id="A0A554RMC7"/>
<dbReference type="GO" id="GO:0051903">
    <property type="term" value="F:S-(hydroxymethyl)glutathione dehydrogenase [NAD(P)+] activity"/>
    <property type="evidence" value="ECO:0007669"/>
    <property type="project" value="TreeGrafter"/>
</dbReference>
<comment type="caution">
    <text evidence="9">The sequence shown here is derived from an EMBL/GenBank/DDBJ whole genome shotgun (WGS) entry which is preliminary data.</text>
</comment>
<dbReference type="InterPro" id="IPR011032">
    <property type="entry name" value="GroES-like_sf"/>
</dbReference>
<organism evidence="9 10">
    <name type="scientific">Aeromicrobium piscarium</name>
    <dbReference type="NCBI Taxonomy" id="2590901"/>
    <lineage>
        <taxon>Bacteria</taxon>
        <taxon>Bacillati</taxon>
        <taxon>Actinomycetota</taxon>
        <taxon>Actinomycetes</taxon>
        <taxon>Propionibacteriales</taxon>
        <taxon>Nocardioidaceae</taxon>
        <taxon>Aeromicrobium</taxon>
    </lineage>
</organism>
<evidence type="ECO:0000256" key="2">
    <source>
        <dbReference type="ARBA" id="ARBA00008072"/>
    </source>
</evidence>
<dbReference type="GO" id="GO:0008270">
    <property type="term" value="F:zinc ion binding"/>
    <property type="evidence" value="ECO:0007669"/>
    <property type="project" value="InterPro"/>
</dbReference>
<dbReference type="InterPro" id="IPR020843">
    <property type="entry name" value="ER"/>
</dbReference>
<dbReference type="Pfam" id="PF08240">
    <property type="entry name" value="ADH_N"/>
    <property type="match status" value="1"/>
</dbReference>
<feature type="domain" description="Enoyl reductase (ER)" evidence="8">
    <location>
        <begin position="13"/>
        <end position="365"/>
    </location>
</feature>
<dbReference type="GO" id="GO:0046294">
    <property type="term" value="P:formaldehyde catabolic process"/>
    <property type="evidence" value="ECO:0007669"/>
    <property type="project" value="TreeGrafter"/>
</dbReference>
<dbReference type="SMART" id="SM00829">
    <property type="entry name" value="PKS_ER"/>
    <property type="match status" value="1"/>
</dbReference>
<protein>
    <submittedName>
        <fullName evidence="9">NAD(P)-dependent alcohol dehydrogenase</fullName>
    </submittedName>
</protein>
<evidence type="ECO:0000256" key="5">
    <source>
        <dbReference type="ARBA" id="ARBA00023002"/>
    </source>
</evidence>
<evidence type="ECO:0000256" key="4">
    <source>
        <dbReference type="ARBA" id="ARBA00022833"/>
    </source>
</evidence>